<organism evidence="2 3">
    <name type="scientific">Salvelinus namaycush</name>
    <name type="common">Lake trout</name>
    <name type="synonym">Salmo namaycush</name>
    <dbReference type="NCBI Taxonomy" id="8040"/>
    <lineage>
        <taxon>Eukaryota</taxon>
        <taxon>Metazoa</taxon>
        <taxon>Chordata</taxon>
        <taxon>Craniata</taxon>
        <taxon>Vertebrata</taxon>
        <taxon>Euteleostomi</taxon>
        <taxon>Actinopterygii</taxon>
        <taxon>Neopterygii</taxon>
        <taxon>Teleostei</taxon>
        <taxon>Protacanthopterygii</taxon>
        <taxon>Salmoniformes</taxon>
        <taxon>Salmonidae</taxon>
        <taxon>Salmoninae</taxon>
        <taxon>Salvelinus</taxon>
    </lineage>
</organism>
<dbReference type="KEGG" id="snh:120054125"/>
<accession>A0A8U1BR72</accession>
<name>A0A8U1BR72_SALNM</name>
<feature type="region of interest" description="Disordered" evidence="1">
    <location>
        <begin position="26"/>
        <end position="66"/>
    </location>
</feature>
<keyword evidence="2" id="KW-1185">Reference proteome</keyword>
<reference evidence="3" key="1">
    <citation type="submission" date="2025-08" db="UniProtKB">
        <authorList>
            <consortium name="RefSeq"/>
        </authorList>
    </citation>
    <scope>IDENTIFICATION</scope>
    <source>
        <tissue evidence="3">White muscle</tissue>
    </source>
</reference>
<evidence type="ECO:0000256" key="1">
    <source>
        <dbReference type="SAM" id="MobiDB-lite"/>
    </source>
</evidence>
<dbReference type="Proteomes" id="UP000808372">
    <property type="component" value="Chromosome 9"/>
</dbReference>
<dbReference type="GeneID" id="120054125"/>
<sequence length="153" mass="17248">MCFYSVFCVSGKFYCKPHYSQRRSSLQTSSKFLRRTTQEDQGRLTSSPDRSDPYSATDSLQSQPSGTLSSFLRRSLRWPLHAGRAVCGTPCQLARWVHGAVGQAGLHLIDHSEDYGFLYELLSLGMPLLSILHELLGQMYMEAEQPQPHGLLH</sequence>
<proteinExistence type="predicted"/>
<dbReference type="AlphaFoldDB" id="A0A8U1BR72"/>
<feature type="compositionally biased region" description="Polar residues" evidence="1">
    <location>
        <begin position="43"/>
        <end position="66"/>
    </location>
</feature>
<evidence type="ECO:0000313" key="3">
    <source>
        <dbReference type="RefSeq" id="XP_038857462.1"/>
    </source>
</evidence>
<evidence type="ECO:0000313" key="2">
    <source>
        <dbReference type="Proteomes" id="UP000808372"/>
    </source>
</evidence>
<dbReference type="RefSeq" id="XP_038857462.1">
    <property type="nucleotide sequence ID" value="XM_039001534.1"/>
</dbReference>
<gene>
    <name evidence="3" type="primary">LOC120054125</name>
</gene>
<protein>
    <submittedName>
        <fullName evidence="3">F-actin-monooxygenase MICAL2-like</fullName>
    </submittedName>
</protein>